<dbReference type="GO" id="GO:0016740">
    <property type="term" value="F:transferase activity"/>
    <property type="evidence" value="ECO:0007669"/>
    <property type="project" value="UniProtKB-KW"/>
</dbReference>
<evidence type="ECO:0000313" key="1">
    <source>
        <dbReference type="EMBL" id="MBC6111848.1"/>
    </source>
</evidence>
<dbReference type="InterPro" id="IPR014942">
    <property type="entry name" value="AbiEii"/>
</dbReference>
<gene>
    <name evidence="1" type="ORF">H7U22_15600</name>
</gene>
<organism evidence="1 2">
    <name type="scientific">Pedobacter fastidiosus</name>
    <dbReference type="NCBI Taxonomy" id="2765361"/>
    <lineage>
        <taxon>Bacteria</taxon>
        <taxon>Pseudomonadati</taxon>
        <taxon>Bacteroidota</taxon>
        <taxon>Sphingobacteriia</taxon>
        <taxon>Sphingobacteriales</taxon>
        <taxon>Sphingobacteriaceae</taxon>
        <taxon>Pedobacter</taxon>
    </lineage>
</organism>
<dbReference type="EMBL" id="JACRYL010000013">
    <property type="protein sequence ID" value="MBC6111848.1"/>
    <property type="molecule type" value="Genomic_DNA"/>
</dbReference>
<reference evidence="1 2" key="1">
    <citation type="submission" date="2020-08" db="EMBL/GenBank/DDBJ databases">
        <authorList>
            <person name="Sun Q."/>
            <person name="Inoue M."/>
        </authorList>
    </citation>
    <scope>NUCLEOTIDE SEQUENCE [LARGE SCALE GENOMIC DNA]</scope>
    <source>
        <strain evidence="1 2">CCM 8938</strain>
    </source>
</reference>
<sequence>MLYKNTVTPETLDLIQKLMNDQKLEQFFLVGGTALSLKIGHRISIDIDLFSMQTFDPHLLQDHVLWNYGSNLKVIGTGALMVHIPINLTPFRQF</sequence>
<name>A0ABR7KVX7_9SPHI</name>
<comment type="caution">
    <text evidence="1">The sequence shown here is derived from an EMBL/GenBank/DDBJ whole genome shotgun (WGS) entry which is preliminary data.</text>
</comment>
<proteinExistence type="predicted"/>
<dbReference type="Proteomes" id="UP000652755">
    <property type="component" value="Unassembled WGS sequence"/>
</dbReference>
<dbReference type="Pfam" id="PF08843">
    <property type="entry name" value="AbiEii"/>
    <property type="match status" value="1"/>
</dbReference>
<evidence type="ECO:0000313" key="2">
    <source>
        <dbReference type="Proteomes" id="UP000652755"/>
    </source>
</evidence>
<keyword evidence="2" id="KW-1185">Reference proteome</keyword>
<accession>A0ABR7KVX7</accession>
<protein>
    <submittedName>
        <fullName evidence="1">Nucleotidyl transferase AbiEii/AbiGii toxin family protein</fullName>
    </submittedName>
</protein>
<keyword evidence="1" id="KW-0808">Transferase</keyword>